<keyword evidence="3" id="KW-1185">Reference proteome</keyword>
<organism evidence="2 3">
    <name type="scientific">Hirundo rustica rustica</name>
    <dbReference type="NCBI Taxonomy" id="333673"/>
    <lineage>
        <taxon>Eukaryota</taxon>
        <taxon>Metazoa</taxon>
        <taxon>Chordata</taxon>
        <taxon>Craniata</taxon>
        <taxon>Vertebrata</taxon>
        <taxon>Euteleostomi</taxon>
        <taxon>Archelosauria</taxon>
        <taxon>Archosauria</taxon>
        <taxon>Dinosauria</taxon>
        <taxon>Saurischia</taxon>
        <taxon>Theropoda</taxon>
        <taxon>Coelurosauria</taxon>
        <taxon>Aves</taxon>
        <taxon>Neognathae</taxon>
        <taxon>Neoaves</taxon>
        <taxon>Telluraves</taxon>
        <taxon>Australaves</taxon>
        <taxon>Passeriformes</taxon>
        <taxon>Sylvioidea</taxon>
        <taxon>Hirundinidae</taxon>
        <taxon>Hirundo</taxon>
    </lineage>
</organism>
<dbReference type="Proteomes" id="UP000269221">
    <property type="component" value="Unassembled WGS sequence"/>
</dbReference>
<feature type="compositionally biased region" description="Basic and acidic residues" evidence="1">
    <location>
        <begin position="84"/>
        <end position="129"/>
    </location>
</feature>
<feature type="compositionally biased region" description="Acidic residues" evidence="1">
    <location>
        <begin position="36"/>
        <end position="46"/>
    </location>
</feature>
<feature type="compositionally biased region" description="Basic and acidic residues" evidence="1">
    <location>
        <begin position="145"/>
        <end position="154"/>
    </location>
</feature>
<dbReference type="AlphaFoldDB" id="A0A3M0KEN9"/>
<evidence type="ECO:0000313" key="2">
    <source>
        <dbReference type="EMBL" id="RMC11606.1"/>
    </source>
</evidence>
<evidence type="ECO:0000256" key="1">
    <source>
        <dbReference type="SAM" id="MobiDB-lite"/>
    </source>
</evidence>
<sequence length="160" mass="19685">MMRQRQCRQVPREDGGFRLPRTLMGEVLSVPKAGTGDEDQKQEEDPAAMIYKDETSPQKNIPLLKEQGNEVREEKKKKKREEKKRREEKREEKRREEKRREEKRREEKRREEKRREEREEKRREREEKRRRMVKIARNSEMSKTQVKDEAHDLIEETSVI</sequence>
<proteinExistence type="predicted"/>
<name>A0A3M0KEN9_HIRRU</name>
<evidence type="ECO:0000313" key="3">
    <source>
        <dbReference type="Proteomes" id="UP000269221"/>
    </source>
</evidence>
<accession>A0A3M0KEN9</accession>
<dbReference type="EMBL" id="QRBI01000108">
    <property type="protein sequence ID" value="RMC11606.1"/>
    <property type="molecule type" value="Genomic_DNA"/>
</dbReference>
<reference evidence="2 3" key="1">
    <citation type="submission" date="2018-07" db="EMBL/GenBank/DDBJ databases">
        <title>A high quality draft genome assembly of the barn swallow (H. rustica rustica).</title>
        <authorList>
            <person name="Formenti G."/>
            <person name="Chiara M."/>
            <person name="Poveda L."/>
            <person name="Francoijs K.-J."/>
            <person name="Bonisoli-Alquati A."/>
            <person name="Canova L."/>
            <person name="Gianfranceschi L."/>
            <person name="Horner D.S."/>
            <person name="Saino N."/>
        </authorList>
    </citation>
    <scope>NUCLEOTIDE SEQUENCE [LARGE SCALE GENOMIC DNA]</scope>
    <source>
        <strain evidence="2">Chelidonia</strain>
        <tissue evidence="2">Blood</tissue>
    </source>
</reference>
<gene>
    <name evidence="2" type="ORF">DUI87_11727</name>
</gene>
<feature type="region of interest" description="Disordered" evidence="1">
    <location>
        <begin position="1"/>
        <end position="160"/>
    </location>
</feature>
<protein>
    <submittedName>
        <fullName evidence="2">Uncharacterized protein</fullName>
    </submittedName>
</protein>
<comment type="caution">
    <text evidence="2">The sequence shown here is derived from an EMBL/GenBank/DDBJ whole genome shotgun (WGS) entry which is preliminary data.</text>
</comment>